<accession>A0A7C9AAG9</accession>
<reference evidence="2" key="1">
    <citation type="journal article" date="2013" name="J. Plant Res.">
        <title>Effect of fungi and light on seed germination of three Opuntia species from semiarid lands of central Mexico.</title>
        <authorList>
            <person name="Delgado-Sanchez P."/>
            <person name="Jimenez-Bremont J.F."/>
            <person name="Guerrero-Gonzalez Mde L."/>
            <person name="Flores J."/>
        </authorList>
    </citation>
    <scope>NUCLEOTIDE SEQUENCE</scope>
    <source>
        <tissue evidence="2">Cladode</tissue>
    </source>
</reference>
<dbReference type="EMBL" id="GISG01220943">
    <property type="protein sequence ID" value="MBA4663632.1"/>
    <property type="molecule type" value="Transcribed_RNA"/>
</dbReference>
<organism evidence="2">
    <name type="scientific">Opuntia streptacantha</name>
    <name type="common">Prickly pear cactus</name>
    <name type="synonym">Opuntia cardona</name>
    <dbReference type="NCBI Taxonomy" id="393608"/>
    <lineage>
        <taxon>Eukaryota</taxon>
        <taxon>Viridiplantae</taxon>
        <taxon>Streptophyta</taxon>
        <taxon>Embryophyta</taxon>
        <taxon>Tracheophyta</taxon>
        <taxon>Spermatophyta</taxon>
        <taxon>Magnoliopsida</taxon>
        <taxon>eudicotyledons</taxon>
        <taxon>Gunneridae</taxon>
        <taxon>Pentapetalae</taxon>
        <taxon>Caryophyllales</taxon>
        <taxon>Cactineae</taxon>
        <taxon>Cactaceae</taxon>
        <taxon>Opuntioideae</taxon>
        <taxon>Opuntia</taxon>
    </lineage>
</organism>
<feature type="compositionally biased region" description="Basic and acidic residues" evidence="1">
    <location>
        <begin position="97"/>
        <end position="124"/>
    </location>
</feature>
<feature type="region of interest" description="Disordered" evidence="1">
    <location>
        <begin position="60"/>
        <end position="124"/>
    </location>
</feature>
<name>A0A7C9AAG9_OPUST</name>
<proteinExistence type="predicted"/>
<protein>
    <submittedName>
        <fullName evidence="2">Uncharacterized protein</fullName>
    </submittedName>
</protein>
<evidence type="ECO:0000256" key="1">
    <source>
        <dbReference type="SAM" id="MobiDB-lite"/>
    </source>
</evidence>
<sequence>MSIKYPKESLFRVAFNLKRSRESIFQSSPPASLTVNRVEPISLLFHRRILRRSRCRRGISESRLHNRNIKPSRPLPLQQSRRRRRPRGRWAVTGDALPERAGGERRERARREIGGEKVRDGLVM</sequence>
<evidence type="ECO:0000313" key="2">
    <source>
        <dbReference type="EMBL" id="MBA4663632.1"/>
    </source>
</evidence>
<dbReference type="AlphaFoldDB" id="A0A7C9AAG9"/>
<reference evidence="2" key="2">
    <citation type="submission" date="2020-07" db="EMBL/GenBank/DDBJ databases">
        <authorList>
            <person name="Vera ALvarez R."/>
            <person name="Arias-Moreno D.M."/>
            <person name="Jimenez-Jacinto V."/>
            <person name="Jimenez-Bremont J.F."/>
            <person name="Swaminathan K."/>
            <person name="Moose S.P."/>
            <person name="Guerrero-Gonzalez M.L."/>
            <person name="Marino-Ramirez L."/>
            <person name="Landsman D."/>
            <person name="Rodriguez-Kessler M."/>
            <person name="Delgado-Sanchez P."/>
        </authorList>
    </citation>
    <scope>NUCLEOTIDE SEQUENCE</scope>
    <source>
        <tissue evidence="2">Cladode</tissue>
    </source>
</reference>